<dbReference type="Pfam" id="PF25601">
    <property type="entry name" value="AAA_lid_14"/>
    <property type="match status" value="1"/>
</dbReference>
<dbReference type="SUPFAM" id="SSF55781">
    <property type="entry name" value="GAF domain-like"/>
    <property type="match status" value="1"/>
</dbReference>
<dbReference type="AlphaFoldDB" id="A0A150SJN6"/>
<dbReference type="InterPro" id="IPR009057">
    <property type="entry name" value="Homeodomain-like_sf"/>
</dbReference>
<dbReference type="Gene3D" id="1.10.10.60">
    <property type="entry name" value="Homeodomain-like"/>
    <property type="match status" value="1"/>
</dbReference>
<dbReference type="PROSITE" id="PS00676">
    <property type="entry name" value="SIGMA54_INTERACT_2"/>
    <property type="match status" value="1"/>
</dbReference>
<dbReference type="InterPro" id="IPR025944">
    <property type="entry name" value="Sigma_54_int_dom_CS"/>
</dbReference>
<proteinExistence type="predicted"/>
<reference evidence="8 9" key="1">
    <citation type="submission" date="2014-02" db="EMBL/GenBank/DDBJ databases">
        <title>The small core and large imbalanced accessory genome model reveals a collaborative survival strategy of Sorangium cellulosum strains in nature.</title>
        <authorList>
            <person name="Han K."/>
            <person name="Peng R."/>
            <person name="Blom J."/>
            <person name="Li Y.-Z."/>
        </authorList>
    </citation>
    <scope>NUCLEOTIDE SEQUENCE [LARGE SCALE GENOMIC DNA]</scope>
    <source>
        <strain evidence="8 9">So0149</strain>
    </source>
</reference>
<dbReference type="Proteomes" id="UP000075515">
    <property type="component" value="Unassembled WGS sequence"/>
</dbReference>
<dbReference type="Gene3D" id="1.10.8.60">
    <property type="match status" value="1"/>
</dbReference>
<dbReference type="CDD" id="cd00060">
    <property type="entry name" value="FHA"/>
    <property type="match status" value="1"/>
</dbReference>
<dbReference type="SUPFAM" id="SSF52540">
    <property type="entry name" value="P-loop containing nucleoside triphosphate hydrolases"/>
    <property type="match status" value="1"/>
</dbReference>
<evidence type="ECO:0000259" key="7">
    <source>
        <dbReference type="PROSITE" id="PS50045"/>
    </source>
</evidence>
<dbReference type="InterPro" id="IPR025662">
    <property type="entry name" value="Sigma_54_int_dom_ATP-bd_1"/>
</dbReference>
<accession>A0A150SJN6</accession>
<dbReference type="Pfam" id="PF00158">
    <property type="entry name" value="Sigma54_activat"/>
    <property type="match status" value="1"/>
</dbReference>
<dbReference type="PROSITE" id="PS00675">
    <property type="entry name" value="SIGMA54_INTERACT_1"/>
    <property type="match status" value="1"/>
</dbReference>
<dbReference type="Gene3D" id="3.40.50.300">
    <property type="entry name" value="P-loop containing nucleotide triphosphate hydrolases"/>
    <property type="match status" value="1"/>
</dbReference>
<feature type="domain" description="Sigma-54 factor interaction" evidence="7">
    <location>
        <begin position="332"/>
        <end position="561"/>
    </location>
</feature>
<dbReference type="InterPro" id="IPR027417">
    <property type="entry name" value="P-loop_NTPase"/>
</dbReference>
<dbReference type="InterPro" id="IPR008984">
    <property type="entry name" value="SMAD_FHA_dom_sf"/>
</dbReference>
<dbReference type="InterPro" id="IPR025943">
    <property type="entry name" value="Sigma_54_int_dom_ATP-bd_2"/>
</dbReference>
<dbReference type="InterPro" id="IPR000253">
    <property type="entry name" value="FHA_dom"/>
</dbReference>
<dbReference type="Gene3D" id="2.60.200.20">
    <property type="match status" value="1"/>
</dbReference>
<dbReference type="FunFam" id="3.40.50.300:FF:000006">
    <property type="entry name" value="DNA-binding transcriptional regulator NtrC"/>
    <property type="match status" value="1"/>
</dbReference>
<gene>
    <name evidence="8" type="ORF">BE18_01080</name>
</gene>
<dbReference type="SUPFAM" id="SSF49879">
    <property type="entry name" value="SMAD/FHA domain"/>
    <property type="match status" value="1"/>
</dbReference>
<dbReference type="GO" id="GO:0043565">
    <property type="term" value="F:sequence-specific DNA binding"/>
    <property type="evidence" value="ECO:0007669"/>
    <property type="project" value="InterPro"/>
</dbReference>
<dbReference type="EMBL" id="JEMC01001925">
    <property type="protein sequence ID" value="KYF92527.1"/>
    <property type="molecule type" value="Genomic_DNA"/>
</dbReference>
<dbReference type="InterPro" id="IPR002078">
    <property type="entry name" value="Sigma_54_int"/>
</dbReference>
<dbReference type="GO" id="GO:0006355">
    <property type="term" value="P:regulation of DNA-templated transcription"/>
    <property type="evidence" value="ECO:0007669"/>
    <property type="project" value="InterPro"/>
</dbReference>
<keyword evidence="5" id="KW-0804">Transcription</keyword>
<dbReference type="PROSITE" id="PS50045">
    <property type="entry name" value="SIGMA54_INTERACT_4"/>
    <property type="match status" value="1"/>
</dbReference>
<evidence type="ECO:0000313" key="8">
    <source>
        <dbReference type="EMBL" id="KYF92527.1"/>
    </source>
</evidence>
<dbReference type="InterPro" id="IPR003018">
    <property type="entry name" value="GAF"/>
</dbReference>
<sequence length="648" mass="70354">MLLSMPTLKYFASEGAPLLYSVHKPVTTIGKALGNDVAVAGAGVLEHHAQIVFDGRDFVLEECERDGEIAINGKKKRRARLVHGDRLQLGSVELGFSMFAEAPTVKERLPACDGEAERPAPAQGSSELAGVRKLFAFSEKLINRRSVDELLEAMLDDVIELTHADKGFLLLLEGAEAAADTAVRGGAPSAASAAGDRKLAVRASRNIRKEAITDAAGGISDSIVRQVISSGRPVIVSDALADTQFGRSDSVIAMKLSSVMCAPLLSQGQIIGALYVGNDKIKHLFDRAQLDLLSIFASQASLILQNAMLLNALRADKAKLVAELHDKKFGEIIGACPSMLEVFRKLQKVAATDISVLITGETGTGKELIARELHRRSPREGGPFVTINCGAIPENLIESELFGHVKGAFTGAIASRPGKFQVADKGTLFLDEIGELPLNLQVKLLRALQERVVFRVGDSKPEKVDIRIVAATNRNLEDEIRAGNFREDLYYRLNVVNLWLPPLRERGDDVLIIAKVLLSKYADELGSPVRGFSPAALAAIKKYSWPGNIRQLENRIKKALVLCDQALLAVEDLDLGPGAETAIMPLEKAKEEFQRRYVLEALERNNGNRTQTARDLGVDPRTIFRYLEKEQNPMPSGAGGVARDPTEA</sequence>
<name>A0A150SJN6_SORCE</name>
<evidence type="ECO:0000256" key="1">
    <source>
        <dbReference type="ARBA" id="ARBA00022741"/>
    </source>
</evidence>
<dbReference type="GO" id="GO:0005524">
    <property type="term" value="F:ATP binding"/>
    <property type="evidence" value="ECO:0007669"/>
    <property type="project" value="UniProtKB-KW"/>
</dbReference>
<dbReference type="Pfam" id="PF13185">
    <property type="entry name" value="GAF_2"/>
    <property type="match status" value="1"/>
</dbReference>
<keyword evidence="1" id="KW-0547">Nucleotide-binding</keyword>
<evidence type="ECO:0000256" key="4">
    <source>
        <dbReference type="ARBA" id="ARBA00023125"/>
    </source>
</evidence>
<evidence type="ECO:0000313" key="9">
    <source>
        <dbReference type="Proteomes" id="UP000075515"/>
    </source>
</evidence>
<dbReference type="Pfam" id="PF02954">
    <property type="entry name" value="HTH_8"/>
    <property type="match status" value="1"/>
</dbReference>
<evidence type="ECO:0000256" key="5">
    <source>
        <dbReference type="ARBA" id="ARBA00023163"/>
    </source>
</evidence>
<keyword evidence="4" id="KW-0238">DNA-binding</keyword>
<dbReference type="InterPro" id="IPR029016">
    <property type="entry name" value="GAF-like_dom_sf"/>
</dbReference>
<dbReference type="PROSITE" id="PS00688">
    <property type="entry name" value="SIGMA54_INTERACT_3"/>
    <property type="match status" value="1"/>
</dbReference>
<dbReference type="Pfam" id="PF00498">
    <property type="entry name" value="FHA"/>
    <property type="match status" value="1"/>
</dbReference>
<dbReference type="Gene3D" id="3.30.450.40">
    <property type="match status" value="1"/>
</dbReference>
<evidence type="ECO:0000256" key="3">
    <source>
        <dbReference type="ARBA" id="ARBA00023015"/>
    </source>
</evidence>
<dbReference type="SUPFAM" id="SSF46689">
    <property type="entry name" value="Homeodomain-like"/>
    <property type="match status" value="1"/>
</dbReference>
<dbReference type="InterPro" id="IPR058031">
    <property type="entry name" value="AAA_lid_NorR"/>
</dbReference>
<organism evidence="8 9">
    <name type="scientific">Sorangium cellulosum</name>
    <name type="common">Polyangium cellulosum</name>
    <dbReference type="NCBI Taxonomy" id="56"/>
    <lineage>
        <taxon>Bacteria</taxon>
        <taxon>Pseudomonadati</taxon>
        <taxon>Myxococcota</taxon>
        <taxon>Polyangia</taxon>
        <taxon>Polyangiales</taxon>
        <taxon>Polyangiaceae</taxon>
        <taxon>Sorangium</taxon>
    </lineage>
</organism>
<keyword evidence="2" id="KW-0067">ATP-binding</keyword>
<keyword evidence="3" id="KW-0805">Transcription regulation</keyword>
<dbReference type="InterPro" id="IPR002197">
    <property type="entry name" value="HTH_Fis"/>
</dbReference>
<comment type="caution">
    <text evidence="8">The sequence shown here is derived from an EMBL/GenBank/DDBJ whole genome shotgun (WGS) entry which is preliminary data.</text>
</comment>
<dbReference type="PANTHER" id="PTHR32071">
    <property type="entry name" value="TRANSCRIPTIONAL REGULATORY PROTEIN"/>
    <property type="match status" value="1"/>
</dbReference>
<evidence type="ECO:0000256" key="6">
    <source>
        <dbReference type="SAM" id="MobiDB-lite"/>
    </source>
</evidence>
<protein>
    <submittedName>
        <fullName evidence="8">Fis family transcriptional regulator</fullName>
    </submittedName>
</protein>
<dbReference type="SMART" id="SM00382">
    <property type="entry name" value="AAA"/>
    <property type="match status" value="1"/>
</dbReference>
<dbReference type="InterPro" id="IPR003593">
    <property type="entry name" value="AAA+_ATPase"/>
</dbReference>
<evidence type="ECO:0000256" key="2">
    <source>
        <dbReference type="ARBA" id="ARBA00022840"/>
    </source>
</evidence>
<feature type="region of interest" description="Disordered" evidence="6">
    <location>
        <begin position="629"/>
        <end position="648"/>
    </location>
</feature>
<dbReference type="CDD" id="cd00009">
    <property type="entry name" value="AAA"/>
    <property type="match status" value="1"/>
</dbReference>
<dbReference type="SMART" id="SM00065">
    <property type="entry name" value="GAF"/>
    <property type="match status" value="1"/>
</dbReference>